<gene>
    <name evidence="12" type="ORF">F7725_020741</name>
</gene>
<dbReference type="EMBL" id="JAAKFY010000013">
    <property type="protein sequence ID" value="KAF3847713.1"/>
    <property type="molecule type" value="Genomic_DNA"/>
</dbReference>
<evidence type="ECO:0000313" key="12">
    <source>
        <dbReference type="EMBL" id="KAF3847713.1"/>
    </source>
</evidence>
<accession>A0A7J5YF07</accession>
<dbReference type="InterPro" id="IPR003599">
    <property type="entry name" value="Ig_sub"/>
</dbReference>
<evidence type="ECO:0000256" key="6">
    <source>
        <dbReference type="ARBA" id="ARBA00022989"/>
    </source>
</evidence>
<dbReference type="GO" id="GO:0098632">
    <property type="term" value="F:cell-cell adhesion mediator activity"/>
    <property type="evidence" value="ECO:0007669"/>
    <property type="project" value="TreeGrafter"/>
</dbReference>
<feature type="domain" description="Ig-like" evidence="11">
    <location>
        <begin position="175"/>
        <end position="259"/>
    </location>
</feature>
<dbReference type="GO" id="GO:0030424">
    <property type="term" value="C:axon"/>
    <property type="evidence" value="ECO:0007669"/>
    <property type="project" value="TreeGrafter"/>
</dbReference>
<dbReference type="Pfam" id="PF07679">
    <property type="entry name" value="I-set"/>
    <property type="match status" value="1"/>
</dbReference>
<keyword evidence="13" id="KW-1185">Reference proteome</keyword>
<dbReference type="SUPFAM" id="SSF48726">
    <property type="entry name" value="Immunoglobulin"/>
    <property type="match status" value="1"/>
</dbReference>
<comment type="subcellular location">
    <subcellularLocation>
        <location evidence="1">Membrane</location>
        <topology evidence="1">Single-pass membrane protein</topology>
    </subcellularLocation>
</comment>
<dbReference type="PANTHER" id="PTHR44170:SF53">
    <property type="entry name" value="DS CELL ADHESION MOLECULE LIKE 1"/>
    <property type="match status" value="1"/>
</dbReference>
<dbReference type="GO" id="GO:0007411">
    <property type="term" value="P:axon guidance"/>
    <property type="evidence" value="ECO:0007669"/>
    <property type="project" value="TreeGrafter"/>
</dbReference>
<sequence>MSLCATAAPPTQLLSRERTGPSNSERESEQKREILARAGERGMGKERESERDGREGGGGSRRALISDESNSACRPHPSHSHSLRCHSQRHVSLYLPISPPSISICPPPPCRVSLSPPMPPSSAAYTLSTVLGNRFFLTSFGALYFSEVQKEDALSTYRCITKHKYSGETRQSNGARLSVMVLDSFQSGEVQMGHSVELPCVASGYPNPTIRWLKDGRPLPADSRWTRRITGLTVSDLRLEDSGNYICEVTNSFGSKEVTGHLNVIGAMETSYKLCWLCPGPVPATRHPPPPTHTSHPHNPSSFWPSVSLMSKDGSFPCCALKPQRGVATVMEQTSGLAGLSLCLPRT</sequence>
<evidence type="ECO:0000256" key="5">
    <source>
        <dbReference type="ARBA" id="ARBA00022889"/>
    </source>
</evidence>
<keyword evidence="4" id="KW-0677">Repeat</keyword>
<dbReference type="InterPro" id="IPR013098">
    <property type="entry name" value="Ig_I-set"/>
</dbReference>
<keyword evidence="6" id="KW-1133">Transmembrane helix</keyword>
<keyword evidence="8" id="KW-1015">Disulfide bond</keyword>
<evidence type="ECO:0000256" key="8">
    <source>
        <dbReference type="ARBA" id="ARBA00023157"/>
    </source>
</evidence>
<dbReference type="InterPro" id="IPR013783">
    <property type="entry name" value="Ig-like_fold"/>
</dbReference>
<name>A0A7J5YF07_DISMA</name>
<protein>
    <recommendedName>
        <fullName evidence="11">Ig-like domain-containing protein</fullName>
    </recommendedName>
</protein>
<keyword evidence="5" id="KW-0130">Cell adhesion</keyword>
<dbReference type="SMART" id="SM00406">
    <property type="entry name" value="IGv"/>
    <property type="match status" value="1"/>
</dbReference>
<dbReference type="OrthoDB" id="152385at2759"/>
<evidence type="ECO:0000313" key="13">
    <source>
        <dbReference type="Proteomes" id="UP000518266"/>
    </source>
</evidence>
<evidence type="ECO:0000256" key="1">
    <source>
        <dbReference type="ARBA" id="ARBA00004167"/>
    </source>
</evidence>
<evidence type="ECO:0000256" key="9">
    <source>
        <dbReference type="ARBA" id="ARBA00023319"/>
    </source>
</evidence>
<evidence type="ECO:0000256" key="2">
    <source>
        <dbReference type="ARBA" id="ARBA00022692"/>
    </source>
</evidence>
<evidence type="ECO:0000259" key="11">
    <source>
        <dbReference type="PROSITE" id="PS50835"/>
    </source>
</evidence>
<dbReference type="SMART" id="SM00408">
    <property type="entry name" value="IGc2"/>
    <property type="match status" value="1"/>
</dbReference>
<keyword evidence="2" id="KW-0812">Transmembrane</keyword>
<reference evidence="12 13" key="1">
    <citation type="submission" date="2020-03" db="EMBL/GenBank/DDBJ databases">
        <title>Dissostichus mawsoni Genome sequencing and assembly.</title>
        <authorList>
            <person name="Park H."/>
        </authorList>
    </citation>
    <scope>NUCLEOTIDE SEQUENCE [LARGE SCALE GENOMIC DNA]</scope>
    <source>
        <strain evidence="12">DM0001</strain>
        <tissue evidence="12">Muscle</tissue>
    </source>
</reference>
<evidence type="ECO:0000256" key="3">
    <source>
        <dbReference type="ARBA" id="ARBA00022729"/>
    </source>
</evidence>
<keyword evidence="9" id="KW-0393">Immunoglobulin domain</keyword>
<feature type="compositionally biased region" description="Basic and acidic residues" evidence="10">
    <location>
        <begin position="15"/>
        <end position="55"/>
    </location>
</feature>
<evidence type="ECO:0000256" key="7">
    <source>
        <dbReference type="ARBA" id="ARBA00023136"/>
    </source>
</evidence>
<feature type="compositionally biased region" description="Basic residues" evidence="10">
    <location>
        <begin position="76"/>
        <end position="85"/>
    </location>
</feature>
<dbReference type="PANTHER" id="PTHR44170">
    <property type="entry name" value="PROTEIN SIDEKICK"/>
    <property type="match status" value="1"/>
</dbReference>
<keyword evidence="3" id="KW-0732">Signal</keyword>
<dbReference type="AlphaFoldDB" id="A0A7J5YF07"/>
<keyword evidence="7" id="KW-0472">Membrane</keyword>
<evidence type="ECO:0000256" key="4">
    <source>
        <dbReference type="ARBA" id="ARBA00022737"/>
    </source>
</evidence>
<dbReference type="Gene3D" id="2.60.40.10">
    <property type="entry name" value="Immunoglobulins"/>
    <property type="match status" value="2"/>
</dbReference>
<dbReference type="InterPro" id="IPR007110">
    <property type="entry name" value="Ig-like_dom"/>
</dbReference>
<dbReference type="GO" id="GO:0005886">
    <property type="term" value="C:plasma membrane"/>
    <property type="evidence" value="ECO:0007669"/>
    <property type="project" value="TreeGrafter"/>
</dbReference>
<dbReference type="SMART" id="SM00409">
    <property type="entry name" value="IG"/>
    <property type="match status" value="2"/>
</dbReference>
<evidence type="ECO:0000256" key="10">
    <source>
        <dbReference type="SAM" id="MobiDB-lite"/>
    </source>
</evidence>
<dbReference type="PROSITE" id="PS50835">
    <property type="entry name" value="IG_LIKE"/>
    <property type="match status" value="1"/>
</dbReference>
<dbReference type="InterPro" id="IPR013106">
    <property type="entry name" value="Ig_V-set"/>
</dbReference>
<dbReference type="InterPro" id="IPR036179">
    <property type="entry name" value="Ig-like_dom_sf"/>
</dbReference>
<dbReference type="Proteomes" id="UP000518266">
    <property type="component" value="Unassembled WGS sequence"/>
</dbReference>
<dbReference type="InterPro" id="IPR003598">
    <property type="entry name" value="Ig_sub2"/>
</dbReference>
<dbReference type="FunFam" id="2.60.40.10:FF:001868">
    <property type="entry name" value="Down syndrome cell adhesion molecule"/>
    <property type="match status" value="1"/>
</dbReference>
<dbReference type="FunFam" id="2.60.40.10:FF:000017">
    <property type="entry name" value="Down syndrome cell adhesion molecule b"/>
    <property type="match status" value="1"/>
</dbReference>
<dbReference type="CDD" id="cd00096">
    <property type="entry name" value="Ig"/>
    <property type="match status" value="1"/>
</dbReference>
<proteinExistence type="predicted"/>
<comment type="caution">
    <text evidence="12">The sequence shown here is derived from an EMBL/GenBank/DDBJ whole genome shotgun (WGS) entry which is preliminary data.</text>
</comment>
<organism evidence="12 13">
    <name type="scientific">Dissostichus mawsoni</name>
    <name type="common">Antarctic cod</name>
    <dbReference type="NCBI Taxonomy" id="36200"/>
    <lineage>
        <taxon>Eukaryota</taxon>
        <taxon>Metazoa</taxon>
        <taxon>Chordata</taxon>
        <taxon>Craniata</taxon>
        <taxon>Vertebrata</taxon>
        <taxon>Euteleostomi</taxon>
        <taxon>Actinopterygii</taxon>
        <taxon>Neopterygii</taxon>
        <taxon>Teleostei</taxon>
        <taxon>Neoteleostei</taxon>
        <taxon>Acanthomorphata</taxon>
        <taxon>Eupercaria</taxon>
        <taxon>Perciformes</taxon>
        <taxon>Notothenioidei</taxon>
        <taxon>Nototheniidae</taxon>
        <taxon>Dissostichus</taxon>
    </lineage>
</organism>
<dbReference type="GO" id="GO:0007420">
    <property type="term" value="P:brain development"/>
    <property type="evidence" value="ECO:0007669"/>
    <property type="project" value="TreeGrafter"/>
</dbReference>
<feature type="region of interest" description="Disordered" evidence="10">
    <location>
        <begin position="1"/>
        <end position="85"/>
    </location>
</feature>